<dbReference type="GO" id="GO:0004066">
    <property type="term" value="F:asparagine synthase (glutamine-hydrolyzing) activity"/>
    <property type="evidence" value="ECO:0007669"/>
    <property type="project" value="InterPro"/>
</dbReference>
<dbReference type="GO" id="GO:0006529">
    <property type="term" value="P:asparagine biosynthetic process"/>
    <property type="evidence" value="ECO:0007669"/>
    <property type="project" value="InterPro"/>
</dbReference>
<dbReference type="InterPro" id="IPR014729">
    <property type="entry name" value="Rossmann-like_a/b/a_fold"/>
</dbReference>
<evidence type="ECO:0000313" key="4">
    <source>
        <dbReference type="EMBL" id="KKS09716.1"/>
    </source>
</evidence>
<dbReference type="CDD" id="cd01991">
    <property type="entry name" value="Asn_synthase_B_C"/>
    <property type="match status" value="1"/>
</dbReference>
<dbReference type="SUPFAM" id="SSF52402">
    <property type="entry name" value="Adenine nucleotide alpha hydrolases-like"/>
    <property type="match status" value="1"/>
</dbReference>
<feature type="domain" description="Asparagine synthetase" evidence="3">
    <location>
        <begin position="154"/>
        <end position="246"/>
    </location>
</feature>
<dbReference type="Gene3D" id="3.40.50.620">
    <property type="entry name" value="HUPs"/>
    <property type="match status" value="1"/>
</dbReference>
<dbReference type="PANTHER" id="PTHR11772:SF2">
    <property type="entry name" value="ASPARAGINE SYNTHETASE [GLUTAMINE-HYDROLYZING]"/>
    <property type="match status" value="1"/>
</dbReference>
<dbReference type="GO" id="GO:0005829">
    <property type="term" value="C:cytosol"/>
    <property type="evidence" value="ECO:0007669"/>
    <property type="project" value="TreeGrafter"/>
</dbReference>
<keyword evidence="1" id="KW-0547">Nucleotide-binding</keyword>
<dbReference type="PANTHER" id="PTHR11772">
    <property type="entry name" value="ASPARAGINE SYNTHETASE"/>
    <property type="match status" value="1"/>
</dbReference>
<keyword evidence="2" id="KW-0067">ATP-binding</keyword>
<evidence type="ECO:0000259" key="3">
    <source>
        <dbReference type="Pfam" id="PF00733"/>
    </source>
</evidence>
<dbReference type="InterPro" id="IPR001962">
    <property type="entry name" value="Asn_synthase"/>
</dbReference>
<comment type="caution">
    <text evidence="4">The sequence shown here is derived from an EMBL/GenBank/DDBJ whole genome shotgun (WGS) entry which is preliminary data.</text>
</comment>
<dbReference type="EMBL" id="LCBL01000001">
    <property type="protein sequence ID" value="KKS09716.1"/>
    <property type="molecule type" value="Genomic_DNA"/>
</dbReference>
<gene>
    <name evidence="4" type="ORF">UU65_C0001G0121</name>
</gene>
<name>A0A0G0YJL4_UNCC2</name>
<evidence type="ECO:0000256" key="1">
    <source>
        <dbReference type="ARBA" id="ARBA00022741"/>
    </source>
</evidence>
<feature type="domain" description="Asparagine synthetase" evidence="3">
    <location>
        <begin position="26"/>
        <end position="153"/>
    </location>
</feature>
<dbReference type="Proteomes" id="UP000033869">
    <property type="component" value="Unassembled WGS sequence"/>
</dbReference>
<accession>A0A0G0YJL4</accession>
<reference evidence="4 5" key="1">
    <citation type="journal article" date="2015" name="Nature">
        <title>rRNA introns, odd ribosomes, and small enigmatic genomes across a large radiation of phyla.</title>
        <authorList>
            <person name="Brown C.T."/>
            <person name="Hug L.A."/>
            <person name="Thomas B.C."/>
            <person name="Sharon I."/>
            <person name="Castelle C.J."/>
            <person name="Singh A."/>
            <person name="Wilkins M.J."/>
            <person name="Williams K.H."/>
            <person name="Banfield J.F."/>
        </authorList>
    </citation>
    <scope>NUCLEOTIDE SEQUENCE [LARGE SCALE GENOMIC DNA]</scope>
</reference>
<dbReference type="InterPro" id="IPR050795">
    <property type="entry name" value="Asn_Synthetase"/>
</dbReference>
<evidence type="ECO:0000313" key="5">
    <source>
        <dbReference type="Proteomes" id="UP000033869"/>
    </source>
</evidence>
<dbReference type="Pfam" id="PF00733">
    <property type="entry name" value="Asn_synthase"/>
    <property type="match status" value="2"/>
</dbReference>
<organism evidence="4 5">
    <name type="scientific">candidate division CPR2 bacterium GW2011_GWC1_41_48</name>
    <dbReference type="NCBI Taxonomy" id="1618344"/>
    <lineage>
        <taxon>Bacteria</taxon>
        <taxon>Bacteria division CPR2</taxon>
    </lineage>
</organism>
<proteinExistence type="predicted"/>
<dbReference type="AlphaFoldDB" id="A0A0G0YJL4"/>
<protein>
    <submittedName>
        <fullName evidence="4">Asparagine synthetase</fullName>
    </submittedName>
</protein>
<sequence>MTNEYRDNLDAILSADFLKLKAKYQNQRVGILFSAGVDSSTIAAYARDFGLEPVLYNFGTEFSKDKEFAFKLAADIGLPLVFKEISREEIEEIIPFIKKELQSIRIEPNNMQIPLSVGVYLIGKKAKEDNIEVLLCGQGSDELFGGYKKYESLAEDQLEAQMQKDIKSVMASDLKRDSHMLSLSGILLEAPYTSKKFINYALRIPVEYKIRDDIKKFIIREVAKKRNLPEYITSRPKSAMQYSSGIQKIYDKIIKERRKLSS</sequence>
<dbReference type="GO" id="GO:0005524">
    <property type="term" value="F:ATP binding"/>
    <property type="evidence" value="ECO:0007669"/>
    <property type="project" value="UniProtKB-KW"/>
</dbReference>
<evidence type="ECO:0000256" key="2">
    <source>
        <dbReference type="ARBA" id="ARBA00022840"/>
    </source>
</evidence>